<keyword evidence="1" id="KW-1133">Transmembrane helix</keyword>
<dbReference type="EMBL" id="GEDG01028636">
    <property type="protein sequence ID" value="JAP13046.1"/>
    <property type="molecule type" value="Transcribed_RNA"/>
</dbReference>
<keyword evidence="1" id="KW-0812">Transmembrane</keyword>
<organism evidence="2">
    <name type="scientific">Solanum chacoense</name>
    <name type="common">Chaco potato</name>
    <dbReference type="NCBI Taxonomy" id="4108"/>
    <lineage>
        <taxon>Eukaryota</taxon>
        <taxon>Viridiplantae</taxon>
        <taxon>Streptophyta</taxon>
        <taxon>Embryophyta</taxon>
        <taxon>Tracheophyta</taxon>
        <taxon>Spermatophyta</taxon>
        <taxon>Magnoliopsida</taxon>
        <taxon>eudicotyledons</taxon>
        <taxon>Gunneridae</taxon>
        <taxon>Pentapetalae</taxon>
        <taxon>asterids</taxon>
        <taxon>lamiids</taxon>
        <taxon>Solanales</taxon>
        <taxon>Solanaceae</taxon>
        <taxon>Solanoideae</taxon>
        <taxon>Solaneae</taxon>
        <taxon>Solanum</taxon>
    </lineage>
</organism>
<evidence type="ECO:0000256" key="1">
    <source>
        <dbReference type="SAM" id="Phobius"/>
    </source>
</evidence>
<sequence>MLIDLKMGVMIICFFLYNLLHRVENFRPVPWQGDPVRHLFVNWCLAAMVMSLSFCMFVEKQI</sequence>
<name>A0A0V0GZ40_SOLCH</name>
<dbReference type="AlphaFoldDB" id="A0A0V0GZ40"/>
<protein>
    <submittedName>
        <fullName evidence="2">Putative ovule protein</fullName>
    </submittedName>
</protein>
<proteinExistence type="predicted"/>
<feature type="transmembrane region" description="Helical" evidence="1">
    <location>
        <begin position="40"/>
        <end position="58"/>
    </location>
</feature>
<keyword evidence="1" id="KW-0472">Membrane</keyword>
<dbReference type="EMBL" id="GEDG01029182">
    <property type="protein sequence ID" value="JAP12704.1"/>
    <property type="molecule type" value="Transcribed_RNA"/>
</dbReference>
<evidence type="ECO:0000313" key="2">
    <source>
        <dbReference type="EMBL" id="JAP12704.1"/>
    </source>
</evidence>
<reference evidence="2" key="1">
    <citation type="submission" date="2015-12" db="EMBL/GenBank/DDBJ databases">
        <title>Gene expression during late stages of embryo sac development: a critical building block for successful pollen-pistil interactions.</title>
        <authorList>
            <person name="Liu Y."/>
            <person name="Joly V."/>
            <person name="Sabar M."/>
            <person name="Matton D.P."/>
        </authorList>
    </citation>
    <scope>NUCLEOTIDE SEQUENCE</scope>
</reference>
<feature type="transmembrane region" description="Helical" evidence="1">
    <location>
        <begin position="5"/>
        <end position="20"/>
    </location>
</feature>
<accession>A0A0V0GZ40</accession>